<dbReference type="EMBL" id="JADJEV010000004">
    <property type="protein sequence ID" value="MBK6974627.1"/>
    <property type="molecule type" value="Genomic_DNA"/>
</dbReference>
<feature type="domain" description="Calx-beta" evidence="6">
    <location>
        <begin position="1231"/>
        <end position="1329"/>
    </location>
</feature>
<feature type="domain" description="Calx-beta" evidence="6">
    <location>
        <begin position="3175"/>
        <end position="3273"/>
    </location>
</feature>
<dbReference type="PROSITE" id="PS00330">
    <property type="entry name" value="HEMOLYSIN_CALCIUM"/>
    <property type="match status" value="2"/>
</dbReference>
<feature type="domain" description="Calx-beta" evidence="6">
    <location>
        <begin position="1717"/>
        <end position="1815"/>
    </location>
</feature>
<feature type="compositionally biased region" description="Polar residues" evidence="5">
    <location>
        <begin position="7"/>
        <end position="22"/>
    </location>
</feature>
<evidence type="ECO:0000313" key="7">
    <source>
        <dbReference type="EMBL" id="MBK6974627.1"/>
    </source>
</evidence>
<protein>
    <submittedName>
        <fullName evidence="7">Type I secretion C-terminal target domain-containing protein</fullName>
    </submittedName>
</protein>
<dbReference type="InterPro" id="IPR001343">
    <property type="entry name" value="Hemolysn_Ca-bd"/>
</dbReference>
<keyword evidence="3" id="KW-0106">Calcium</keyword>
<evidence type="ECO:0000313" key="8">
    <source>
        <dbReference type="Proteomes" id="UP000807785"/>
    </source>
</evidence>
<dbReference type="SUPFAM" id="SSF51120">
    <property type="entry name" value="beta-Roll"/>
    <property type="match status" value="1"/>
</dbReference>
<reference evidence="7" key="1">
    <citation type="submission" date="2020-10" db="EMBL/GenBank/DDBJ databases">
        <title>Connecting structure to function with the recovery of over 1000 high-quality activated sludge metagenome-assembled genomes encoding full-length rRNA genes using long-read sequencing.</title>
        <authorList>
            <person name="Singleton C.M."/>
            <person name="Petriglieri F."/>
            <person name="Kristensen J.M."/>
            <person name="Kirkegaard R.H."/>
            <person name="Michaelsen T.Y."/>
            <person name="Andersen M.H."/>
            <person name="Karst S.M."/>
            <person name="Dueholm M.S."/>
            <person name="Nielsen P.H."/>
            <person name="Albertsen M."/>
        </authorList>
    </citation>
    <scope>NUCLEOTIDE SEQUENCE</scope>
    <source>
        <strain evidence="7">Bjer_18-Q3-R1-45_BAT3C.347</strain>
    </source>
</reference>
<feature type="region of interest" description="Disordered" evidence="5">
    <location>
        <begin position="1"/>
        <end position="34"/>
    </location>
</feature>
<feature type="domain" description="Calx-beta" evidence="6">
    <location>
        <begin position="988"/>
        <end position="1086"/>
    </location>
</feature>
<sequence>MTLGAATAQNASPVSGTGTINDNDGAPQLSISGPADVNEAAGTISYTVSLTNASASPVTVNYATADGTATAGADYTASTGTLTFAPGETSKTITVPITNDATYEGAETYSVGLSAPTGATIATGSVTTTIHDDGTGFVPPGVTPDDDRPAVASVSSPTVTEGAPLDFTVSLTHPSTTPTAVTLSPASGTATLGTDTDPAQVSFDGGASFVPVVGSTVTVPAGVTDFIVRFPTVDDAISEPNETMTLGAATAQNASPVSGTGTINDNDGAPQLSISGPADVNEAAGTISYTVSLTNASASPVTVNYATADGTATAGADYTASTGTLTFAPGETSKTVTVNIVNDATYEGPETYTIGLSAPTGASIASGSVSTTIHDDGTGFVPPGVTPDDDRPAVASVSSPTVTEGAPLDFTVSLTHPSTTPTAVTLSPASGTATLGTDTDPAQVSFDGGASFVPVVGSTVTVPAGVTDFIVRFPTVDDAISEPNETMTLGAATAQNASPVSGTGTINDNDGAPQLSISGPVDVNEAAGTLTYTVSLTNASASPVTVNYATADGTATAGADYTASTGTLTFAPGETSKTVTVNIVNDATYEGPETYTIGLSAPTGATIATGSVTTTIHDDGTGFVPPGVTPDDDRPAVASVSSPTVTEGAPLDFTVSLTHPSTTPTAVTLSPASGTATLGTDTDPAQVSFDGGASFVPVVGSTVTVPAGVTDFIVRFPTVDDAISEPNETMTLGAATAQNASPVSGTGTINDNDGAPQLSISGPADVNEAAGTISYTVSLTNASASPVTVNYATADGTATAGADYTASTGTLTFAPGETSKTITVPITNDATYEGAETYSVGLSAPIGATIASGSVTTTIHDDGTGFVPPGVTPDDDRPAVASVSSPTVTEGAPLDFTVSLTHPSTTPTAVTLSPASGTATLGTDTDPAQVSFDGGASFVPVVGSTVTVPAGVTDFIVRFPTVDDAISEPNETMTLGAATAQNASPVSGTGTINDNDGAPQLSISGPADVNEAAGTISYTVSLTNASASPVTVNYATADGTATAGADYTASTGTLTFAPGETSKTITVPITNDATYEGAETYSVGLSAPIGATIATGSVTTTIHDDGTGFVPPGVTPDDDRPAVASVSSPTVTEGAPLDFTVSLTHPSTTPTAVTLSPASGTATLGTDTDPAQVSFDGGASFVPVVGSTVTVPAGVTDFIVRFPTVDDAISEPNETMTLGAATAQNASPVSGTGTINDNDGAPQLSISGPADVNEAAGTISYTVSLTNASASPVTVNYATADGTATAGADYTASTGTLTFAPGETSKTITVPITNDATYEGAETYSVGLSAPTGATIATGSVTTTIHDDGTGFVPPGVTPDDDRPAVASVSSPTVTEGAPLDFTVSLTHPSTTPTAVTLSPASGTATLGTDTDPAQVSFDGGASFVPVVGSTVTVPAGVTDFIVRFPTVDDAISEPNETMTLGAATAQNASPVSGTGTINDNDGAPQLSISGPADVNEAAGTISYTVSLTNASASPVTVNYATADGTATAGADYTASTGTLTFAPGETSKTITVPITNDATYEGAETYSVGLSAPIGATIATGSVTTTIHDDGTGFVPPGVTPDDDRPAVASVSSPTVTEGAPLDFTVSLTHPSTTPTAVTLSPASGTATLGTDTDPAQVSFDGGASFVPVVGSTVTVPAGVTDFIVRFPTVDDAISEPNETMTLGAATAQNASPVSGTGTINDNDGAPQLSISGPADVNEAAGTISYTVSLTNASASPVTVNYATADGTATAGADYTASTGTLTFAPGETSKTITVPITNDATYEGAETYSVGLSAPIGATIATGSVTTTIHDDGTGFVPPGVTPDDDRPAVASVSSPTVTEGAPLDFTVSLTHPSTTPTAVTLSPASGTATLGTDTDPAQVSFDGGASFVPVVGSTVTVPAGVTDFIVRFPTVDDAISEPNETMTLGAATAQNASPVSGTGTINDNDGAPQLSISGPVDVNEAAGTISYTVSLTNASASPVTVNYATADGTATAGADYTASTGTLTFAPGETSKTVTVNIVNDATYEGPETYTIGLSAPTGATIATGSVTTTIHDDGTGFVPPGVTPDDDRPAVASVSSPTVTEGAPLDFTVSLTHPSTTPTAVTLTPAGVTATLGTDTDPAQVSFDGGASFVPVVGSTVTVPAGVTDFIVRFPTVDDAISEPNETMTLGAATAQNASPVSGTGTITDNDGAPQLSISGPVDVNEAAGTLTYTVSLTNASASPVTVNYATADGTATAGADYTAASGTLSFAPGETSKTVTVNIVNDATYEGPETYTIGLSAPTGASIASGSVSTTIHDDGTGFVPPGVTPDDDRPAVASVSSPTVTEGAPLDFTVSLTHPSTTPTAVTLTPAGVTATLGTDTDPAQVSFDGGASFVPVVGSTVTVPAGVTDFIVRFPTVDDAISEPNETMTLGAATAQNASPVSGTGTINDNDGAPQLSISGPVDVNEAAGTLTYTVSLTNASASPVTVNYATADGTATAGADYTAASGTLTFAPGETSKTVTVNIVNDATYEGPETYTIGLSAPTGATIATGSVTTTIHDDGTGFVPPGVTPDDDRPAVASVSSPTVTEGAPLDFTVSLTHPSTTPTAVTLSPASGTATLGTDTDPAQVSFDGGASFVPVVGSTVTVPAGVTDFIVRFPTVDDAISEPNETMTLGAATAQNASPVSGTGTITDNDGAPQLSISGPVDVNEAAGTISYTVSLTNASASPVTVNYATADGTATAGADYTASTGTLTFAPGETSKTITVPITNDATYEGAETYSVGLSAPIGATIATGSVTTTIHDDGTGFVPPGVTPDDDRPAVASVSSPTVTEGAPLDFTVSLTHPSTTPTAVTLSPASGTATLGTDTDPAQVSFDGGASFVPVVGSTVTVPAGVTDFIVRFPTVDDAISEPNETMTLGAATAQNASPVSGTGTINDNDGAPQLSISGPADVNEAAGTISYTVSLTNASASPVTVNYATADGTATAGADYTASTGTLTFAPGETSKTITVPITNDATYEGAETYSVGLSAPTGATIATGSVTTTIHDDGTGFVPPGVTPDDDRPAVASVSSPTVTEGAPLDFTVSLTHPSTTPTAVTLSPASGTATLGTDTDPAQVSFDGGASFVPVVGSTVTVPAGVTDFIVRFPTVDDAISEPNETMTLGAATAQNASPVSGTGTINDNDGAPQLSISGPADVNEAAGTISYTVSLTNASASPVTVNYATADGTATAGADYTASTGTLTFAPGETSKTITVPITNDATYEGAETYSVGLSAPTGATIATGSVTTTIHDDGTGFVPPGVTPDNDTPTLSVSSTTVQESAGFAVFTVSLSNPSTAATTVSLATANGTATSPADYGTALQVSTDNGATWSAAGAASATFAPGATSVLVRAPIVDDAINEPTETFTLTATRTAGSTTNPSATGTGTITDNDALPSLSINDVTVNEAAGTATFTVSLSGVSGQAVTVGYNTSNGTATAGADYTSTSGTLSFAPGVTTQTITVPITNDNVFEGAETFNVNLVTPTNATIADNLGVGTIRDDGTGFVPPGVTPDNDTPTLSVSSTTVQESAGFAVFTVSLSNPSTAATTVSLATANGTATSPADYGTALQVSTDNGATWSAAGAASATFAPGATSVLVRAPIVDDAINEPTETFTLTATRTAGSTTNPSATGTGTITDNDALPSLSINDVTVNEAAGTATFTVSLSGVSGQAVTVGYNTSNGTATAGADYTSTSGTLSFAPGVTTQTITVPITNDNVFEGAETFNVNLVTPTNATIADNLGVGTIRDDGTGFVPPGVTPDNDTPTLSVSSTTVQESAGFAVFTVSLSNPSTAATTVSLATANGTATSPADYGTALQVSTDNGATWSAAGAASATFAPGATSVLVRAPIVDDAINEPTETFTLTATRTAGSTTNPSATGTGTITDNDALPSLSINDVTVNEAAGTATFTVSLSGVSGQAVTVGYNTSNGTATAGADYTSTSGTLSFAPGVTTQTITVPITNDNVFEGAETFNVNLVTPTNATIADNLGVGTIRDDGTGFVPPGVTPDNDTPTLSVSSTTVQESAGFAVFTVSLSNPSTAATTVSLATANGTATSPADYGTALQVSTDNGATWSAAGAASATFAPGATSVLVRAPIVDDAINEPTETFTLTATRTAGSTTNPSATGTGTITDNDALPSLSINDVTVNEAAGTATFTVSLSGVSGQAVTVGYNTSNGTATAGADYTSTSGTLSFAPGVTTQTITVPITNDNVFEGAETFNVNLVTPTNATIADNLGVGTIRDDGTGFVPPGVTPDNDTPTLSVSSTTVQESAGFAVFTVSLSNPSTAATTVSLATANGTATSPADYGTALQVSTDNGATWSAAGAASATFAPGATSVLVRAPIVDDAINEPTETFTLTATRTAGSTTNPSATGTGTILDNDAAPTASPVPQTGTEDTPLSLNWAAFGAADADTPAANLSVRITSLPLDGILRLNGVAVTTGQLISKANIDAGQLVFSPDANESGYNGFPTAGTGNLRQDYASFNYQVSDGANNSSTATLRIDINPVADQPNLTVANAGATTLFANSWESAPNSDTTSEPVSGATFEGWTLITAPDSQSGGVNAFEVWAQGDFQQRQDGGFAAVLPNPGTGSQYLELNNVSGGGTLPQTLGISRSISTVAGSVYDFSFEYAGREGFGTTYTQIGIYVDGVLAAQYSATSPQDYIDWKQLHYSIVGDGGTHAISIRTDATQFTSGGRGAFVDELSMTSYQGVIAGNAGGGLTRVSLASYVSASLVDTDGSETLGLTLSGLPSGARIVTASNPTGVTESGGSITISGGDLASAELRFSDSITGDVNYNVTATATDANGSTATSATTLHLKVLASGLSILDPGLTLTGSGTLNGGADNDRLEGGSGVDTLNGGAGNDTLLGRAGSDTLTGGAGSDVFRWALGDSGPGTGNSAPNDRITDFNVSGSPAAAGAGDILDLRDLLQGENHNSGIGNLNRYIDIVQTGADTVLRISSTGGYNSSGNYSAGAHDQTITLQGVNLFTAFGAANDNAVIQELLNRQKLIVD</sequence>
<dbReference type="GO" id="GO:0030001">
    <property type="term" value="P:metal ion transport"/>
    <property type="evidence" value="ECO:0007669"/>
    <property type="project" value="TreeGrafter"/>
</dbReference>
<dbReference type="InterPro" id="IPR018511">
    <property type="entry name" value="Hemolysin-typ_Ca-bd_CS"/>
</dbReference>
<feature type="domain" description="Calx-beta" evidence="6">
    <location>
        <begin position="1474"/>
        <end position="1572"/>
    </location>
</feature>
<dbReference type="Gene3D" id="2.60.40.2030">
    <property type="match status" value="36"/>
</dbReference>
<keyword evidence="1" id="KW-0732">Signal</keyword>
<gene>
    <name evidence="7" type="ORF">IPH26_17365</name>
</gene>
<feature type="domain" description="Calx-beta" evidence="6">
    <location>
        <begin position="2446"/>
        <end position="2544"/>
    </location>
</feature>
<keyword evidence="4" id="KW-0813">Transport</keyword>
<evidence type="ECO:0000256" key="4">
    <source>
        <dbReference type="ARBA" id="ARBA00023065"/>
    </source>
</evidence>
<evidence type="ECO:0000259" key="6">
    <source>
        <dbReference type="SMART" id="SM00237"/>
    </source>
</evidence>
<evidence type="ECO:0000256" key="1">
    <source>
        <dbReference type="ARBA" id="ARBA00022729"/>
    </source>
</evidence>
<dbReference type="InterPro" id="IPR011049">
    <property type="entry name" value="Serralysin-like_metalloprot_C"/>
</dbReference>
<dbReference type="PRINTS" id="PR00313">
    <property type="entry name" value="CABNDNGRPT"/>
</dbReference>
<feature type="domain" description="Calx-beta" evidence="6">
    <location>
        <begin position="1960"/>
        <end position="2058"/>
    </location>
</feature>
<keyword evidence="4" id="KW-0406">Ion transport</keyword>
<feature type="domain" description="Calx-beta" evidence="6">
    <location>
        <begin position="2689"/>
        <end position="2787"/>
    </location>
</feature>
<dbReference type="GO" id="GO:0016020">
    <property type="term" value="C:membrane"/>
    <property type="evidence" value="ECO:0007669"/>
    <property type="project" value="InterPro"/>
</dbReference>
<dbReference type="Pfam" id="PF03160">
    <property type="entry name" value="Calx-beta"/>
    <property type="match status" value="23"/>
</dbReference>
<dbReference type="PANTHER" id="PTHR11878">
    <property type="entry name" value="SODIUM/CALCIUM EXCHANGER"/>
    <property type="match status" value="1"/>
</dbReference>
<dbReference type="InterPro" id="IPR019960">
    <property type="entry name" value="T1SS_VCA0849"/>
</dbReference>
<feature type="domain" description="Calx-beta" evidence="6">
    <location>
        <begin position="3668"/>
        <end position="3765"/>
    </location>
</feature>
<feature type="domain" description="Calx-beta" evidence="6">
    <location>
        <begin position="4282"/>
        <end position="4393"/>
    </location>
</feature>
<feature type="domain" description="Calx-beta" evidence="6">
    <location>
        <begin position="4036"/>
        <end position="4147"/>
    </location>
</feature>
<dbReference type="InterPro" id="IPR003644">
    <property type="entry name" value="Calx_beta"/>
</dbReference>
<feature type="domain" description="Calx-beta" evidence="6">
    <location>
        <begin position="259"/>
        <end position="357"/>
    </location>
</feature>
<accession>A0A9D7EBM1</accession>
<organism evidence="7 8">
    <name type="scientific">Candidatus Methylophosphatis roskildensis</name>
    <dbReference type="NCBI Taxonomy" id="2899263"/>
    <lineage>
        <taxon>Bacteria</taxon>
        <taxon>Pseudomonadati</taxon>
        <taxon>Pseudomonadota</taxon>
        <taxon>Betaproteobacteria</taxon>
        <taxon>Nitrosomonadales</taxon>
        <taxon>Sterolibacteriaceae</taxon>
        <taxon>Candidatus Methylophosphatis</taxon>
    </lineage>
</organism>
<dbReference type="InterPro" id="IPR051171">
    <property type="entry name" value="CaCA"/>
</dbReference>
<dbReference type="Pfam" id="PF00353">
    <property type="entry name" value="HemolysinCabind"/>
    <property type="match status" value="1"/>
</dbReference>
<evidence type="ECO:0000256" key="2">
    <source>
        <dbReference type="ARBA" id="ARBA00022737"/>
    </source>
</evidence>
<dbReference type="NCBIfam" id="TIGR03661">
    <property type="entry name" value="T1SS_VCA0849"/>
    <property type="match status" value="1"/>
</dbReference>
<dbReference type="PANTHER" id="PTHR11878:SF65">
    <property type="entry name" value="NA_CA-EXCHANGE PROTEIN, ISOFORM G"/>
    <property type="match status" value="1"/>
</dbReference>
<dbReference type="InterPro" id="IPR038081">
    <property type="entry name" value="CalX-like_sf"/>
</dbReference>
<feature type="domain" description="Calx-beta" evidence="6">
    <location>
        <begin position="2203"/>
        <end position="2301"/>
    </location>
</feature>
<feature type="domain" description="Calx-beta" evidence="6">
    <location>
        <begin position="502"/>
        <end position="600"/>
    </location>
</feature>
<proteinExistence type="predicted"/>
<dbReference type="Gene3D" id="2.150.10.10">
    <property type="entry name" value="Serralysin-like metalloprotease, C-terminal"/>
    <property type="match status" value="1"/>
</dbReference>
<dbReference type="SUPFAM" id="SSF141072">
    <property type="entry name" value="CalX-like"/>
    <property type="match status" value="36"/>
</dbReference>
<feature type="domain" description="Calx-beta" evidence="6">
    <location>
        <begin position="2932"/>
        <end position="3030"/>
    </location>
</feature>
<evidence type="ECO:0000256" key="3">
    <source>
        <dbReference type="ARBA" id="ARBA00022837"/>
    </source>
</evidence>
<feature type="domain" description="Calx-beta" evidence="6">
    <location>
        <begin position="3422"/>
        <end position="3519"/>
    </location>
</feature>
<comment type="caution">
    <text evidence="7">The sequence shown here is derived from an EMBL/GenBank/DDBJ whole genome shotgun (WGS) entry which is preliminary data.</text>
</comment>
<feature type="domain" description="Calx-beta" evidence="6">
    <location>
        <begin position="3544"/>
        <end position="3655"/>
    </location>
</feature>
<keyword evidence="2" id="KW-0677">Repeat</keyword>
<dbReference type="GO" id="GO:0005509">
    <property type="term" value="F:calcium ion binding"/>
    <property type="evidence" value="ECO:0007669"/>
    <property type="project" value="InterPro"/>
</dbReference>
<dbReference type="Proteomes" id="UP000807785">
    <property type="component" value="Unassembled WGS sequence"/>
</dbReference>
<feature type="domain" description="Calx-beta" evidence="6">
    <location>
        <begin position="3790"/>
        <end position="3901"/>
    </location>
</feature>
<evidence type="ECO:0000256" key="5">
    <source>
        <dbReference type="SAM" id="MobiDB-lite"/>
    </source>
</evidence>
<feature type="domain" description="Calx-beta" evidence="6">
    <location>
        <begin position="16"/>
        <end position="114"/>
    </location>
</feature>
<feature type="compositionally biased region" description="Polar residues" evidence="5">
    <location>
        <begin position="4401"/>
        <end position="4410"/>
    </location>
</feature>
<dbReference type="GO" id="GO:0007154">
    <property type="term" value="P:cell communication"/>
    <property type="evidence" value="ECO:0007669"/>
    <property type="project" value="InterPro"/>
</dbReference>
<dbReference type="SMART" id="SM00237">
    <property type="entry name" value="Calx_beta"/>
    <property type="match status" value="23"/>
</dbReference>
<feature type="domain" description="Calx-beta" evidence="6">
    <location>
        <begin position="3914"/>
        <end position="4011"/>
    </location>
</feature>
<feature type="domain" description="Calx-beta" evidence="6">
    <location>
        <begin position="4160"/>
        <end position="4257"/>
    </location>
</feature>
<feature type="domain" description="Calx-beta" evidence="6">
    <location>
        <begin position="745"/>
        <end position="843"/>
    </location>
</feature>
<name>A0A9D7EBM1_9PROT</name>
<feature type="region of interest" description="Disordered" evidence="5">
    <location>
        <begin position="4395"/>
        <end position="4427"/>
    </location>
</feature>
<feature type="domain" description="Calx-beta" evidence="6">
    <location>
        <begin position="3285"/>
        <end position="3409"/>
    </location>
</feature>